<dbReference type="Proteomes" id="UP000077521">
    <property type="component" value="Unassembled WGS sequence"/>
</dbReference>
<evidence type="ECO:0000313" key="3">
    <source>
        <dbReference type="Proteomes" id="UP000077521"/>
    </source>
</evidence>
<dbReference type="AlphaFoldDB" id="A0A8T8SP12"/>
<evidence type="ECO:0000256" key="1">
    <source>
        <dbReference type="SAM" id="MobiDB-lite"/>
    </source>
</evidence>
<reference evidence="2" key="1">
    <citation type="submission" date="2016-04" db="EMBL/GenBank/DDBJ databases">
        <authorList>
            <person name="Nguyen H.D."/>
            <person name="Samba Siva P."/>
            <person name="Cullis J."/>
            <person name="Levesque C.A."/>
            <person name="Hambleton S."/>
        </authorList>
    </citation>
    <scope>NUCLEOTIDE SEQUENCE</scope>
    <source>
        <strain evidence="2">DAOMC 236416</strain>
    </source>
</reference>
<feature type="compositionally biased region" description="Low complexity" evidence="1">
    <location>
        <begin position="8"/>
        <end position="21"/>
    </location>
</feature>
<feature type="region of interest" description="Disordered" evidence="1">
    <location>
        <begin position="1"/>
        <end position="74"/>
    </location>
</feature>
<keyword evidence="3" id="KW-1185">Reference proteome</keyword>
<sequence>MSQLVPPSQQRATRSSSRQGSAEQPESPGSDYQHELDRPGTLPNTSEAGVLNETDEEPEPDHEPVPETLVPGPRGLQTMSVMLIPERMDACVVDERGRFMKTNARNREGEKEELRFCYAAKGRPAFGFMNGKSGNAFPSQWARSGTRPATITIEESSANPSMRRKKAIEGGREYACNVFTNAQQPRTWTIGVCHPAADADGDKTLRAALQSASTRVKPGRLSDRHDDHDLLRAIGEDPSLKYNTVPDVTVLDTLKTKYYYVNWHLAHELSQSTWWEVGFFFRQYTYNVSRKIGDALVLESLVAHGKAPGSDMVSPIPKKRKVDHFAMDDSAGASSSKRTV</sequence>
<comment type="caution">
    <text evidence="2">The sequence shown here is derived from an EMBL/GenBank/DDBJ whole genome shotgun (WGS) entry which is preliminary data.</text>
</comment>
<gene>
    <name evidence="2" type="ORF">A4X13_0g6374</name>
</gene>
<organism evidence="2 3">
    <name type="scientific">Tilletia indica</name>
    <dbReference type="NCBI Taxonomy" id="43049"/>
    <lineage>
        <taxon>Eukaryota</taxon>
        <taxon>Fungi</taxon>
        <taxon>Dikarya</taxon>
        <taxon>Basidiomycota</taxon>
        <taxon>Ustilaginomycotina</taxon>
        <taxon>Exobasidiomycetes</taxon>
        <taxon>Tilletiales</taxon>
        <taxon>Tilletiaceae</taxon>
        <taxon>Tilletia</taxon>
    </lineage>
</organism>
<proteinExistence type="predicted"/>
<accession>A0A8T8SP12</accession>
<protein>
    <submittedName>
        <fullName evidence="2">Uncharacterized protein</fullName>
    </submittedName>
</protein>
<evidence type="ECO:0000313" key="2">
    <source>
        <dbReference type="EMBL" id="KAE8244677.1"/>
    </source>
</evidence>
<name>A0A8T8SP12_9BASI</name>
<dbReference type="EMBL" id="LWDF02000600">
    <property type="protein sequence ID" value="KAE8244677.1"/>
    <property type="molecule type" value="Genomic_DNA"/>
</dbReference>
<reference evidence="2" key="2">
    <citation type="journal article" date="2019" name="IMA Fungus">
        <title>Genome sequencing and comparison of five Tilletia species to identify candidate genes for the detection of regulated species infecting wheat.</title>
        <authorList>
            <person name="Nguyen H.D.T."/>
            <person name="Sultana T."/>
            <person name="Kesanakurti P."/>
            <person name="Hambleton S."/>
        </authorList>
    </citation>
    <scope>NUCLEOTIDE SEQUENCE</scope>
    <source>
        <strain evidence="2">DAOMC 236416</strain>
    </source>
</reference>